<evidence type="ECO:0000256" key="7">
    <source>
        <dbReference type="ARBA" id="ARBA00022989"/>
    </source>
</evidence>
<protein>
    <submittedName>
        <fullName evidence="12">Sugar ABC transporter permease</fullName>
    </submittedName>
</protein>
<keyword evidence="6 9" id="KW-0812">Transmembrane</keyword>
<reference evidence="12 13" key="1">
    <citation type="submission" date="2017-03" db="EMBL/GenBank/DDBJ databases">
        <title>Whole genome sequence of Micromonospora wenchangensis, isolated from mangrove soil.</title>
        <authorList>
            <person name="Yang H."/>
        </authorList>
    </citation>
    <scope>NUCLEOTIDE SEQUENCE [LARGE SCALE GENOMIC DNA]</scope>
    <source>
        <strain evidence="12 13">CCTCC AA 2012002</strain>
    </source>
</reference>
<keyword evidence="4" id="KW-1003">Cell membrane</keyword>
<comment type="subcellular location">
    <subcellularLocation>
        <location evidence="1 9">Cell membrane</location>
        <topology evidence="1 9">Multi-pass membrane protein</topology>
    </subcellularLocation>
</comment>
<feature type="region of interest" description="Disordered" evidence="10">
    <location>
        <begin position="1"/>
        <end position="34"/>
    </location>
</feature>
<evidence type="ECO:0000256" key="9">
    <source>
        <dbReference type="RuleBase" id="RU363032"/>
    </source>
</evidence>
<dbReference type="InterPro" id="IPR000515">
    <property type="entry name" value="MetI-like"/>
</dbReference>
<proteinExistence type="inferred from homology"/>
<gene>
    <name evidence="12" type="ORF">B5D80_11930</name>
</gene>
<dbReference type="PANTHER" id="PTHR32243:SF50">
    <property type="entry name" value="MALTOSE_MALTODEXTRIN TRANSPORT SYSTEM PERMEASE PROTEIN MALG"/>
    <property type="match status" value="1"/>
</dbReference>
<feature type="transmembrane region" description="Helical" evidence="9">
    <location>
        <begin position="283"/>
        <end position="304"/>
    </location>
</feature>
<dbReference type="EMBL" id="MZMV01000016">
    <property type="protein sequence ID" value="OWV08547.1"/>
    <property type="molecule type" value="Genomic_DNA"/>
</dbReference>
<feature type="transmembrane region" description="Helical" evidence="9">
    <location>
        <begin position="185"/>
        <end position="203"/>
    </location>
</feature>
<dbReference type="SUPFAM" id="SSF161098">
    <property type="entry name" value="MetI-like"/>
    <property type="match status" value="1"/>
</dbReference>
<keyword evidence="7 9" id="KW-1133">Transmembrane helix</keyword>
<dbReference type="CDD" id="cd06261">
    <property type="entry name" value="TM_PBP2"/>
    <property type="match status" value="1"/>
</dbReference>
<evidence type="ECO:0000259" key="11">
    <source>
        <dbReference type="PROSITE" id="PS50928"/>
    </source>
</evidence>
<feature type="transmembrane region" description="Helical" evidence="9">
    <location>
        <begin position="143"/>
        <end position="165"/>
    </location>
</feature>
<evidence type="ECO:0000256" key="4">
    <source>
        <dbReference type="ARBA" id="ARBA00022475"/>
    </source>
</evidence>
<keyword evidence="5" id="KW-0762">Sugar transport</keyword>
<keyword evidence="13" id="KW-1185">Reference proteome</keyword>
<comment type="similarity">
    <text evidence="2">Belongs to the binding-protein-dependent transport system permease family. MalFG subfamily.</text>
</comment>
<dbReference type="Gene3D" id="1.10.3720.10">
    <property type="entry name" value="MetI-like"/>
    <property type="match status" value="1"/>
</dbReference>
<name>A0A246RN08_9ACTN</name>
<evidence type="ECO:0000256" key="1">
    <source>
        <dbReference type="ARBA" id="ARBA00004651"/>
    </source>
</evidence>
<dbReference type="PROSITE" id="PS50928">
    <property type="entry name" value="ABC_TM1"/>
    <property type="match status" value="1"/>
</dbReference>
<evidence type="ECO:0000256" key="5">
    <source>
        <dbReference type="ARBA" id="ARBA00022597"/>
    </source>
</evidence>
<evidence type="ECO:0000256" key="3">
    <source>
        <dbReference type="ARBA" id="ARBA00022448"/>
    </source>
</evidence>
<keyword evidence="8 9" id="KW-0472">Membrane</keyword>
<dbReference type="PANTHER" id="PTHR32243">
    <property type="entry name" value="MALTOSE TRANSPORT SYSTEM PERMEASE-RELATED"/>
    <property type="match status" value="1"/>
</dbReference>
<feature type="transmembrane region" description="Helical" evidence="9">
    <location>
        <begin position="51"/>
        <end position="72"/>
    </location>
</feature>
<dbReference type="GO" id="GO:0005886">
    <property type="term" value="C:plasma membrane"/>
    <property type="evidence" value="ECO:0007669"/>
    <property type="project" value="UniProtKB-SubCell"/>
</dbReference>
<keyword evidence="3 9" id="KW-0813">Transport</keyword>
<feature type="transmembrane region" description="Helical" evidence="9">
    <location>
        <begin position="105"/>
        <end position="131"/>
    </location>
</feature>
<sequence>MTTRPSAGPQAPAAPAVRSDAAGPRVGRPGAAVRGGRHPGRWFTQVGWRHVVGVLAVAFSLFPILFVLSAALNPLGTLSSTELLPTGASLSNFGDLFERTEFGRWFLNSLLVAGGASCASIFLSSLAAYAFSRMRFAGRRFGLLTLLLIQMFPQFLAIVAIFLIFTRVTDLWPSIGFNTPWGLLLLYMGGALGMNTWLMKGFFDTLPRELDESATMDGASHAQVFFRIMLPLVAPILAVTALLSFIGTINEFMIANVFLTDTGSKTLAVGMFGLVAGERNNNFGIFAAGTLLTAVPTVLVFQLLQRYIVSGLTAGAVKG</sequence>
<dbReference type="Pfam" id="PF00528">
    <property type="entry name" value="BPD_transp_1"/>
    <property type="match status" value="1"/>
</dbReference>
<evidence type="ECO:0000256" key="2">
    <source>
        <dbReference type="ARBA" id="ARBA00009047"/>
    </source>
</evidence>
<dbReference type="AlphaFoldDB" id="A0A246RN08"/>
<dbReference type="GO" id="GO:0015423">
    <property type="term" value="F:ABC-type maltose transporter activity"/>
    <property type="evidence" value="ECO:0007669"/>
    <property type="project" value="TreeGrafter"/>
</dbReference>
<accession>A0A246RN08</accession>
<organism evidence="12 13">
    <name type="scientific">Micromonospora wenchangensis</name>
    <dbReference type="NCBI Taxonomy" id="1185415"/>
    <lineage>
        <taxon>Bacteria</taxon>
        <taxon>Bacillati</taxon>
        <taxon>Actinomycetota</taxon>
        <taxon>Actinomycetes</taxon>
        <taxon>Micromonosporales</taxon>
        <taxon>Micromonosporaceae</taxon>
        <taxon>Micromonospora</taxon>
    </lineage>
</organism>
<dbReference type="Proteomes" id="UP000197174">
    <property type="component" value="Unassembled WGS sequence"/>
</dbReference>
<feature type="domain" description="ABC transmembrane type-1" evidence="11">
    <location>
        <begin position="106"/>
        <end position="304"/>
    </location>
</feature>
<evidence type="ECO:0000313" key="13">
    <source>
        <dbReference type="Proteomes" id="UP000197174"/>
    </source>
</evidence>
<dbReference type="InterPro" id="IPR050901">
    <property type="entry name" value="BP-dep_ABC_trans_perm"/>
</dbReference>
<feature type="transmembrane region" description="Helical" evidence="9">
    <location>
        <begin position="224"/>
        <end position="246"/>
    </location>
</feature>
<evidence type="ECO:0000256" key="8">
    <source>
        <dbReference type="ARBA" id="ARBA00023136"/>
    </source>
</evidence>
<evidence type="ECO:0000313" key="12">
    <source>
        <dbReference type="EMBL" id="OWV08547.1"/>
    </source>
</evidence>
<evidence type="ECO:0000256" key="6">
    <source>
        <dbReference type="ARBA" id="ARBA00022692"/>
    </source>
</evidence>
<comment type="caution">
    <text evidence="12">The sequence shown here is derived from an EMBL/GenBank/DDBJ whole genome shotgun (WGS) entry which is preliminary data.</text>
</comment>
<dbReference type="InterPro" id="IPR035906">
    <property type="entry name" value="MetI-like_sf"/>
</dbReference>
<dbReference type="GO" id="GO:0042956">
    <property type="term" value="P:maltodextrin transmembrane transport"/>
    <property type="evidence" value="ECO:0007669"/>
    <property type="project" value="TreeGrafter"/>
</dbReference>
<evidence type="ECO:0000256" key="10">
    <source>
        <dbReference type="SAM" id="MobiDB-lite"/>
    </source>
</evidence>
<dbReference type="OrthoDB" id="9794684at2"/>